<evidence type="ECO:0000256" key="1">
    <source>
        <dbReference type="PROSITE-ProRule" id="PRU00221"/>
    </source>
</evidence>
<reference evidence="2 3" key="1">
    <citation type="submission" date="2018-01" db="EMBL/GenBank/DDBJ databases">
        <title>G. obscuriglobus.</title>
        <authorList>
            <person name="Franke J."/>
            <person name="Blomberg W."/>
            <person name="Selmecki A."/>
        </authorList>
    </citation>
    <scope>NUCLEOTIDE SEQUENCE [LARGE SCALE GENOMIC DNA]</scope>
    <source>
        <strain evidence="2 3">DSM 5831</strain>
    </source>
</reference>
<dbReference type="PROSITE" id="PS50294">
    <property type="entry name" value="WD_REPEATS_REGION"/>
    <property type="match status" value="1"/>
</dbReference>
<dbReference type="KEGG" id="gog:C1280_01610"/>
<accession>A0A2Z3GUV3</accession>
<proteinExistence type="predicted"/>
<dbReference type="InterPro" id="IPR001680">
    <property type="entry name" value="WD40_rpt"/>
</dbReference>
<dbReference type="EMBL" id="CP025958">
    <property type="protein sequence ID" value="AWM35842.1"/>
    <property type="molecule type" value="Genomic_DNA"/>
</dbReference>
<keyword evidence="3" id="KW-1185">Reference proteome</keyword>
<dbReference type="Proteomes" id="UP000245802">
    <property type="component" value="Chromosome"/>
</dbReference>
<evidence type="ECO:0000313" key="3">
    <source>
        <dbReference type="Proteomes" id="UP000245802"/>
    </source>
</evidence>
<protein>
    <submittedName>
        <fullName evidence="2">WD40 repeat domain-containing protein</fullName>
    </submittedName>
</protein>
<dbReference type="InterPro" id="IPR036322">
    <property type="entry name" value="WD40_repeat_dom_sf"/>
</dbReference>
<sequence length="305" mass="33593">MLVLKTASAEVLDLAFSPDSRAVAAAVDGAHVFLWNLDSPNIAPVRLDLGGKYRAGGLRFSATGRRLEWQLATGYRVYDRDERDATNEYPSFLTTATVWKVGPAGDRIVSSHGMPDHFLAGWQFKDGDWVRQWVLSTRELSVESVTISPSGDRFAMLTRPAAPGRWWDQPMRLEVRDLSSSAGLSDGTYPYSYAGKLWFRPTGAAVVGIHGMTLLSWSLPAGGAPRLTRNDNRKHFTALAYHPNGRRLFVTSNDETVNEFDADTLDRTNRYTWQLDRLSAIAVSPDGSLAAAGSATGDVVVWDLE</sequence>
<dbReference type="PANTHER" id="PTHR19879:SF9">
    <property type="entry name" value="TRANSCRIPTION INITIATION FACTOR TFIID SUBUNIT 5"/>
    <property type="match status" value="1"/>
</dbReference>
<feature type="repeat" description="WD" evidence="1">
    <location>
        <begin position="271"/>
        <end position="305"/>
    </location>
</feature>
<gene>
    <name evidence="2" type="ORF">C1280_01610</name>
</gene>
<organism evidence="2 3">
    <name type="scientific">Gemmata obscuriglobus</name>
    <dbReference type="NCBI Taxonomy" id="114"/>
    <lineage>
        <taxon>Bacteria</taxon>
        <taxon>Pseudomonadati</taxon>
        <taxon>Planctomycetota</taxon>
        <taxon>Planctomycetia</taxon>
        <taxon>Gemmatales</taxon>
        <taxon>Gemmataceae</taxon>
        <taxon>Gemmata</taxon>
    </lineage>
</organism>
<dbReference type="RefSeq" id="WP_010049437.1">
    <property type="nucleotide sequence ID" value="NZ_CP025958.1"/>
</dbReference>
<dbReference type="Gene3D" id="2.130.10.10">
    <property type="entry name" value="YVTN repeat-like/Quinoprotein amine dehydrogenase"/>
    <property type="match status" value="2"/>
</dbReference>
<evidence type="ECO:0000313" key="2">
    <source>
        <dbReference type="EMBL" id="AWM35842.1"/>
    </source>
</evidence>
<dbReference type="PROSITE" id="PS50082">
    <property type="entry name" value="WD_REPEATS_2"/>
    <property type="match status" value="2"/>
</dbReference>
<keyword evidence="1" id="KW-0853">WD repeat</keyword>
<dbReference type="Pfam" id="PF00400">
    <property type="entry name" value="WD40"/>
    <property type="match status" value="3"/>
</dbReference>
<dbReference type="SUPFAM" id="SSF50978">
    <property type="entry name" value="WD40 repeat-like"/>
    <property type="match status" value="1"/>
</dbReference>
<name>A0A2Z3GUV3_9BACT</name>
<dbReference type="InterPro" id="IPR015943">
    <property type="entry name" value="WD40/YVTN_repeat-like_dom_sf"/>
</dbReference>
<dbReference type="OrthoDB" id="274827at2"/>
<feature type="repeat" description="WD" evidence="1">
    <location>
        <begin position="4"/>
        <end position="45"/>
    </location>
</feature>
<dbReference type="SMART" id="SM00320">
    <property type="entry name" value="WD40"/>
    <property type="match status" value="3"/>
</dbReference>
<dbReference type="AlphaFoldDB" id="A0A2Z3GUV3"/>
<dbReference type="PANTHER" id="PTHR19879">
    <property type="entry name" value="TRANSCRIPTION INITIATION FACTOR TFIID"/>
    <property type="match status" value="1"/>
</dbReference>